<keyword evidence="3" id="KW-1185">Reference proteome</keyword>
<dbReference type="RefSeq" id="WP_115215181.1">
    <property type="nucleotide sequence ID" value="NZ_QKWJ01000064.1"/>
</dbReference>
<sequence length="187" mass="20180">MTQWSPEQFIKVQMAGIETLTGLTGKAFEGFEKLLELNLQTVKTALAETREGAKKALFVKDPHELVELQIELLQPAADNVLAYRRQLYEIFAATRAEFEKGAEVQYAAGKQGLQDFLGSVVNITPAGPAAPLAAWQEAVNATATLYESMQTTAKQAVKLAESSFSTAAEAASKGMQRRATQASKAAV</sequence>
<dbReference type="InterPro" id="IPR018968">
    <property type="entry name" value="Phasin"/>
</dbReference>
<dbReference type="Pfam" id="PF09361">
    <property type="entry name" value="Phasin_2"/>
    <property type="match status" value="1"/>
</dbReference>
<dbReference type="EMBL" id="QKWJ01000064">
    <property type="protein sequence ID" value="RDK06368.1"/>
    <property type="molecule type" value="Genomic_DNA"/>
</dbReference>
<reference evidence="3" key="1">
    <citation type="submission" date="2018-06" db="EMBL/GenBank/DDBJ databases">
        <authorList>
            <person name="Feng T."/>
            <person name="Jeon C.O."/>
        </authorList>
    </citation>
    <scope>NUCLEOTIDE SEQUENCE [LARGE SCALE GENOMIC DNA]</scope>
    <source>
        <strain evidence="3">S23</strain>
    </source>
</reference>
<protein>
    <submittedName>
        <fullName evidence="2">Phasin family protein</fullName>
    </submittedName>
</protein>
<dbReference type="Proteomes" id="UP000255165">
    <property type="component" value="Unassembled WGS sequence"/>
</dbReference>
<dbReference type="InterPro" id="IPR010127">
    <property type="entry name" value="Phasin_subfam-1"/>
</dbReference>
<organism evidence="2 3">
    <name type="scientific">Cupriavidus lacunae</name>
    <dbReference type="NCBI Taxonomy" id="2666307"/>
    <lineage>
        <taxon>Bacteria</taxon>
        <taxon>Pseudomonadati</taxon>
        <taxon>Pseudomonadota</taxon>
        <taxon>Betaproteobacteria</taxon>
        <taxon>Burkholderiales</taxon>
        <taxon>Burkholderiaceae</taxon>
        <taxon>Cupriavidus</taxon>
    </lineage>
</organism>
<evidence type="ECO:0000259" key="1">
    <source>
        <dbReference type="Pfam" id="PF09361"/>
    </source>
</evidence>
<comment type="caution">
    <text evidence="2">The sequence shown here is derived from an EMBL/GenBank/DDBJ whole genome shotgun (WGS) entry which is preliminary data.</text>
</comment>
<evidence type="ECO:0000313" key="3">
    <source>
        <dbReference type="Proteomes" id="UP000255165"/>
    </source>
</evidence>
<proteinExistence type="predicted"/>
<name>A0A370NLF0_9BURK</name>
<gene>
    <name evidence="2" type="ORF">DN412_31590</name>
</gene>
<dbReference type="AlphaFoldDB" id="A0A370NLF0"/>
<feature type="domain" description="Phasin" evidence="1">
    <location>
        <begin position="7"/>
        <end position="105"/>
    </location>
</feature>
<evidence type="ECO:0000313" key="2">
    <source>
        <dbReference type="EMBL" id="RDK06368.1"/>
    </source>
</evidence>
<dbReference type="NCBIfam" id="TIGR01841">
    <property type="entry name" value="phasin"/>
    <property type="match status" value="1"/>
</dbReference>
<accession>A0A370NLF0</accession>